<reference evidence="13 14" key="1">
    <citation type="submission" date="2016-03" db="EMBL/GenBank/DDBJ databases">
        <title>Chemosynthetic sulphur-oxidizing symbionts of marine invertebrate animals are capable of nitrogen fixation.</title>
        <authorList>
            <person name="Petersen J.M."/>
            <person name="Kemper A."/>
            <person name="Gruber-Vodicka H."/>
            <person name="Cardini U."/>
            <person name="Geest Mvander."/>
            <person name="Kleiner M."/>
            <person name="Bulgheresi S."/>
            <person name="Fussmann M."/>
            <person name="Herbold C."/>
            <person name="Seah B.K.B."/>
            <person name="Antony C.Paul."/>
            <person name="Liu D."/>
            <person name="Belitz A."/>
            <person name="Weber M."/>
        </authorList>
    </citation>
    <scope>NUCLEOTIDE SEQUENCE [LARGE SCALE GENOMIC DNA]</scope>
    <source>
        <strain evidence="13">G_D</strain>
    </source>
</reference>
<dbReference type="Gene3D" id="3.30.1150.10">
    <property type="match status" value="1"/>
</dbReference>
<evidence type="ECO:0000256" key="11">
    <source>
        <dbReference type="SAM" id="MobiDB-lite"/>
    </source>
</evidence>
<comment type="subcellular location">
    <subcellularLocation>
        <location evidence="1 10">Cell inner membrane</location>
        <topology evidence="1 10">Single-pass membrane protein</topology>
        <orientation evidence="1 10">Periplasmic side</orientation>
    </subcellularLocation>
</comment>
<evidence type="ECO:0000313" key="13">
    <source>
        <dbReference type="EMBL" id="ODB98185.1"/>
    </source>
</evidence>
<comment type="function">
    <text evidence="10">Interacts with outer membrane receptor proteins that carry out high-affinity binding and energy dependent uptake into the periplasmic space of specific substrates. It could act to transduce energy from the cytoplasmic membrane to specific energy-requiring processes in the outer membrane, resulting in the release into the periplasm of ligands bound by these outer membrane proteins.</text>
</comment>
<evidence type="ECO:0000256" key="9">
    <source>
        <dbReference type="ARBA" id="ARBA00023136"/>
    </source>
</evidence>
<dbReference type="GO" id="GO:0005886">
    <property type="term" value="C:plasma membrane"/>
    <property type="evidence" value="ECO:0007669"/>
    <property type="project" value="UniProtKB-SubCell"/>
</dbReference>
<evidence type="ECO:0000256" key="5">
    <source>
        <dbReference type="ARBA" id="ARBA00022519"/>
    </source>
</evidence>
<evidence type="ECO:0000256" key="3">
    <source>
        <dbReference type="ARBA" id="ARBA00022448"/>
    </source>
</evidence>
<dbReference type="InterPro" id="IPR006260">
    <property type="entry name" value="TonB/TolA_C"/>
</dbReference>
<dbReference type="RefSeq" id="WP_069006632.1">
    <property type="nucleotide sequence ID" value="NZ_LVJW01000003.1"/>
</dbReference>
<evidence type="ECO:0000256" key="2">
    <source>
        <dbReference type="ARBA" id="ARBA00006555"/>
    </source>
</evidence>
<feature type="region of interest" description="Disordered" evidence="11">
    <location>
        <begin position="47"/>
        <end position="76"/>
    </location>
</feature>
<dbReference type="GO" id="GO:0015891">
    <property type="term" value="P:siderophore transport"/>
    <property type="evidence" value="ECO:0007669"/>
    <property type="project" value="InterPro"/>
</dbReference>
<dbReference type="STRING" id="1818881.A3196_16365"/>
<comment type="similarity">
    <text evidence="2 10">Belongs to the TonB family.</text>
</comment>
<dbReference type="AlphaFoldDB" id="A0A1E2UUG1"/>
<keyword evidence="14" id="KW-1185">Reference proteome</keyword>
<organism evidence="13 14">
    <name type="scientific">Candidatus Thiodiazotropha endoloripes</name>
    <dbReference type="NCBI Taxonomy" id="1818881"/>
    <lineage>
        <taxon>Bacteria</taxon>
        <taxon>Pseudomonadati</taxon>
        <taxon>Pseudomonadota</taxon>
        <taxon>Gammaproteobacteria</taxon>
        <taxon>Chromatiales</taxon>
        <taxon>Sedimenticolaceae</taxon>
        <taxon>Candidatus Thiodiazotropha</taxon>
    </lineage>
</organism>
<keyword evidence="6" id="KW-0812">Transmembrane</keyword>
<dbReference type="Pfam" id="PF03544">
    <property type="entry name" value="TonB_C"/>
    <property type="match status" value="1"/>
</dbReference>
<keyword evidence="8" id="KW-1133">Transmembrane helix</keyword>
<gene>
    <name evidence="13" type="ORF">A3196_16365</name>
</gene>
<dbReference type="InterPro" id="IPR037682">
    <property type="entry name" value="TonB_C"/>
</dbReference>
<dbReference type="GO" id="GO:0055085">
    <property type="term" value="P:transmembrane transport"/>
    <property type="evidence" value="ECO:0007669"/>
    <property type="project" value="InterPro"/>
</dbReference>
<dbReference type="OrthoDB" id="1628901at2"/>
<evidence type="ECO:0000256" key="6">
    <source>
        <dbReference type="ARBA" id="ARBA00022692"/>
    </source>
</evidence>
<evidence type="ECO:0000256" key="7">
    <source>
        <dbReference type="ARBA" id="ARBA00022927"/>
    </source>
</evidence>
<dbReference type="PROSITE" id="PS52015">
    <property type="entry name" value="TONB_CTD"/>
    <property type="match status" value="1"/>
</dbReference>
<name>A0A1E2UUG1_9GAMM</name>
<dbReference type="GO" id="GO:0030288">
    <property type="term" value="C:outer membrane-bounded periplasmic space"/>
    <property type="evidence" value="ECO:0007669"/>
    <property type="project" value="InterPro"/>
</dbReference>
<proteinExistence type="inferred from homology"/>
<dbReference type="Proteomes" id="UP000094849">
    <property type="component" value="Unassembled WGS sequence"/>
</dbReference>
<dbReference type="InterPro" id="IPR051045">
    <property type="entry name" value="TonB-dependent_transducer"/>
</dbReference>
<dbReference type="GO" id="GO:0031992">
    <property type="term" value="F:energy transducer activity"/>
    <property type="evidence" value="ECO:0007669"/>
    <property type="project" value="InterPro"/>
</dbReference>
<protein>
    <recommendedName>
        <fullName evidence="10">Protein TonB</fullName>
    </recommendedName>
</protein>
<evidence type="ECO:0000256" key="8">
    <source>
        <dbReference type="ARBA" id="ARBA00022989"/>
    </source>
</evidence>
<accession>A0A1E2UUG1</accession>
<keyword evidence="9" id="KW-0472">Membrane</keyword>
<dbReference type="NCBIfam" id="TIGR01352">
    <property type="entry name" value="tonB_Cterm"/>
    <property type="match status" value="1"/>
</dbReference>
<keyword evidence="4 10" id="KW-1003">Cell membrane</keyword>
<dbReference type="InterPro" id="IPR003538">
    <property type="entry name" value="TonB"/>
</dbReference>
<keyword evidence="10" id="KW-0735">Signal-anchor</keyword>
<evidence type="ECO:0000256" key="10">
    <source>
        <dbReference type="RuleBase" id="RU362123"/>
    </source>
</evidence>
<evidence type="ECO:0000259" key="12">
    <source>
        <dbReference type="PROSITE" id="PS52015"/>
    </source>
</evidence>
<sequence length="205" mass="23033">MRFLLAALIAVVVNMALFLLLDRMLSEKAIQVDKLVSSEIIEFVRLKSEPEPPPQQEPEQMEELPEPPPAVPETPLQPLAVDRPELAEWQIPELDIPLQIGSGPYIGVRPEMPTTLAAEPVPRMRFPPRYPQRALMRHVEGKVVLRFTINPDGSVSDAEVIEAEPAGYFEQSALRAISRWQFHPKVVDGKAVSRVATQTISYRLN</sequence>
<keyword evidence="7 10" id="KW-0653">Protein transport</keyword>
<evidence type="ECO:0000256" key="1">
    <source>
        <dbReference type="ARBA" id="ARBA00004383"/>
    </source>
</evidence>
<evidence type="ECO:0000256" key="4">
    <source>
        <dbReference type="ARBA" id="ARBA00022475"/>
    </source>
</evidence>
<dbReference type="SUPFAM" id="SSF74653">
    <property type="entry name" value="TolA/TonB C-terminal domain"/>
    <property type="match status" value="1"/>
</dbReference>
<dbReference type="GO" id="GO:0015031">
    <property type="term" value="P:protein transport"/>
    <property type="evidence" value="ECO:0007669"/>
    <property type="project" value="UniProtKB-UniRule"/>
</dbReference>
<keyword evidence="3 10" id="KW-0813">Transport</keyword>
<evidence type="ECO:0000313" key="14">
    <source>
        <dbReference type="Proteomes" id="UP000094849"/>
    </source>
</evidence>
<keyword evidence="5 10" id="KW-0997">Cell inner membrane</keyword>
<dbReference type="PRINTS" id="PR01374">
    <property type="entry name" value="TONBPROTEIN"/>
</dbReference>
<dbReference type="EMBL" id="LVJZ01000003">
    <property type="protein sequence ID" value="ODB98185.1"/>
    <property type="molecule type" value="Genomic_DNA"/>
</dbReference>
<dbReference type="PANTHER" id="PTHR33446">
    <property type="entry name" value="PROTEIN TONB-RELATED"/>
    <property type="match status" value="1"/>
</dbReference>
<comment type="caution">
    <text evidence="13">The sequence shown here is derived from an EMBL/GenBank/DDBJ whole genome shotgun (WGS) entry which is preliminary data.</text>
</comment>
<feature type="domain" description="TonB C-terminal" evidence="12">
    <location>
        <begin position="115"/>
        <end position="205"/>
    </location>
</feature>